<reference evidence="11 12" key="1">
    <citation type="journal article" date="2016" name="Nat. Commun.">
        <title>Thousands of microbial genomes shed light on interconnected biogeochemical processes in an aquifer system.</title>
        <authorList>
            <person name="Anantharaman K."/>
            <person name="Brown C.T."/>
            <person name="Hug L.A."/>
            <person name="Sharon I."/>
            <person name="Castelle C.J."/>
            <person name="Probst A.J."/>
            <person name="Thomas B.C."/>
            <person name="Singh A."/>
            <person name="Wilkins M.J."/>
            <person name="Karaoz U."/>
            <person name="Brodie E.L."/>
            <person name="Williams K.H."/>
            <person name="Hubbard S.S."/>
            <person name="Banfield J.F."/>
        </authorList>
    </citation>
    <scope>NUCLEOTIDE SEQUENCE [LARGE SCALE GENOMIC DNA]</scope>
</reference>
<dbReference type="PROSITE" id="PS51831">
    <property type="entry name" value="HD"/>
    <property type="match status" value="1"/>
</dbReference>
<evidence type="ECO:0000256" key="4">
    <source>
        <dbReference type="ARBA" id="ARBA00022695"/>
    </source>
</evidence>
<dbReference type="InterPro" id="IPR032828">
    <property type="entry name" value="PolyA_RNA-bd"/>
</dbReference>
<evidence type="ECO:0000256" key="8">
    <source>
        <dbReference type="ARBA" id="ARBA00022884"/>
    </source>
</evidence>
<dbReference type="InterPro" id="IPR043519">
    <property type="entry name" value="NT_sf"/>
</dbReference>
<dbReference type="InterPro" id="IPR002646">
    <property type="entry name" value="PolA_pol_head_dom"/>
</dbReference>
<evidence type="ECO:0000256" key="7">
    <source>
        <dbReference type="ARBA" id="ARBA00022842"/>
    </source>
</evidence>
<dbReference type="Pfam" id="PF01743">
    <property type="entry name" value="PolyA_pol"/>
    <property type="match status" value="1"/>
</dbReference>
<keyword evidence="4" id="KW-0548">Nucleotidyltransferase</keyword>
<keyword evidence="2 9" id="KW-0808">Transferase</keyword>
<evidence type="ECO:0000313" key="11">
    <source>
        <dbReference type="EMBL" id="OGI64328.1"/>
    </source>
</evidence>
<keyword evidence="3" id="KW-0819">tRNA processing</keyword>
<dbReference type="GO" id="GO:0000166">
    <property type="term" value="F:nucleotide binding"/>
    <property type="evidence" value="ECO:0007669"/>
    <property type="project" value="UniProtKB-KW"/>
</dbReference>
<evidence type="ECO:0000256" key="6">
    <source>
        <dbReference type="ARBA" id="ARBA00022741"/>
    </source>
</evidence>
<dbReference type="InterPro" id="IPR032810">
    <property type="entry name" value="CCA-adding_enz_C"/>
</dbReference>
<accession>A0A1F6V3Y9</accession>
<dbReference type="AlphaFoldDB" id="A0A1F6V3Y9"/>
<dbReference type="InterPro" id="IPR006675">
    <property type="entry name" value="HDIG_dom"/>
</dbReference>
<evidence type="ECO:0000256" key="5">
    <source>
        <dbReference type="ARBA" id="ARBA00022723"/>
    </source>
</evidence>
<dbReference type="EMBL" id="MFTO01000003">
    <property type="protein sequence ID" value="OGI64328.1"/>
    <property type="molecule type" value="Genomic_DNA"/>
</dbReference>
<dbReference type="PANTHER" id="PTHR46173:SF1">
    <property type="entry name" value="CCA TRNA NUCLEOTIDYLTRANSFERASE 1, MITOCHONDRIAL"/>
    <property type="match status" value="1"/>
</dbReference>
<protein>
    <recommendedName>
        <fullName evidence="10">HD domain-containing protein</fullName>
    </recommendedName>
</protein>
<dbReference type="GO" id="GO:0008033">
    <property type="term" value="P:tRNA processing"/>
    <property type="evidence" value="ECO:0007669"/>
    <property type="project" value="UniProtKB-KW"/>
</dbReference>
<dbReference type="CDD" id="cd00077">
    <property type="entry name" value="HDc"/>
    <property type="match status" value="1"/>
</dbReference>
<evidence type="ECO:0000256" key="9">
    <source>
        <dbReference type="RuleBase" id="RU003953"/>
    </source>
</evidence>
<dbReference type="Pfam" id="PF12627">
    <property type="entry name" value="PolyA_pol_RNAbd"/>
    <property type="match status" value="1"/>
</dbReference>
<dbReference type="Gene3D" id="1.10.3090.10">
    <property type="entry name" value="cca-adding enzyme, domain 2"/>
    <property type="match status" value="1"/>
</dbReference>
<sequence length="531" mass="60395">MPVQVRQVTETLEKAGFEAYLVGGCVRDLVMSRSPKDWDVTTNAKPEQIIALFEKTVYENTFGTVGVCVSQETLDKNVTHETSQSPDNLNLKSDNYLIVEVTPYRLEAKYSDFRHPDEVKFSDKLEDDLKRRDFTINAMALNSKGHLTDMFGGIKDIESKTLRTVGEADERFSEDALRMLRAVRFACQLDFSVSYEVTESITKNSDLIKNISGERIRDEFIKIIMSKNPSAGILMLQKFGLLKNIIAELEEGIGCEQGGAHIYDVWEHLLMALQHSADKNWPLIIRLSALFHDIGKPRTRRFASTGAPAQVLGSQAQPDHSQERPVSAKKIYTFYGHEVVGARMAVSIMERLKFSREEINLVESLVRNHMFFSDTELITLSAVRRIITKVGKENIWNLMNVREADRVGMKKKEAPYRLRKYFAMIEEALRDPISVSQLKIDGNYLMKELEIKPGPRMGWILNALLEEVLDDPTKNTVEHLTELVKSLNMLGDGELRVLGERGKEKKEELEVQEIEKLHTKHGVQGPKPKAK</sequence>
<dbReference type="InterPro" id="IPR050264">
    <property type="entry name" value="Bact_CCA-adding_enz_type3_sf"/>
</dbReference>
<dbReference type="InterPro" id="IPR006674">
    <property type="entry name" value="HD_domain"/>
</dbReference>
<dbReference type="GO" id="GO:0016779">
    <property type="term" value="F:nucleotidyltransferase activity"/>
    <property type="evidence" value="ECO:0007669"/>
    <property type="project" value="UniProtKB-KW"/>
</dbReference>
<evidence type="ECO:0000256" key="2">
    <source>
        <dbReference type="ARBA" id="ARBA00022679"/>
    </source>
</evidence>
<feature type="domain" description="HD" evidence="10">
    <location>
        <begin position="265"/>
        <end position="410"/>
    </location>
</feature>
<keyword evidence="5" id="KW-0479">Metal-binding</keyword>
<dbReference type="Gene3D" id="1.10.246.80">
    <property type="match status" value="1"/>
</dbReference>
<gene>
    <name evidence="11" type="ORF">A2733_00950</name>
</gene>
<keyword evidence="8 9" id="KW-0694">RNA-binding</keyword>
<evidence type="ECO:0000256" key="1">
    <source>
        <dbReference type="ARBA" id="ARBA00001946"/>
    </source>
</evidence>
<comment type="caution">
    <text evidence="11">The sequence shown here is derived from an EMBL/GenBank/DDBJ whole genome shotgun (WGS) entry which is preliminary data.</text>
</comment>
<dbReference type="SUPFAM" id="SSF81891">
    <property type="entry name" value="Poly A polymerase C-terminal region-like"/>
    <property type="match status" value="1"/>
</dbReference>
<keyword evidence="6" id="KW-0547">Nucleotide-binding</keyword>
<evidence type="ECO:0000259" key="10">
    <source>
        <dbReference type="PROSITE" id="PS51831"/>
    </source>
</evidence>
<dbReference type="CDD" id="cd05398">
    <property type="entry name" value="NT_ClassII-CCAase"/>
    <property type="match status" value="1"/>
</dbReference>
<evidence type="ECO:0000256" key="3">
    <source>
        <dbReference type="ARBA" id="ARBA00022694"/>
    </source>
</evidence>
<keyword evidence="7" id="KW-0460">Magnesium</keyword>
<dbReference type="InterPro" id="IPR003607">
    <property type="entry name" value="HD/PDEase_dom"/>
</dbReference>
<name>A0A1F6V3Y9_9BACT</name>
<comment type="similarity">
    <text evidence="9">Belongs to the tRNA nucleotidyltransferase/poly(A) polymerase family.</text>
</comment>
<proteinExistence type="inferred from homology"/>
<evidence type="ECO:0000313" key="12">
    <source>
        <dbReference type="Proteomes" id="UP000178985"/>
    </source>
</evidence>
<dbReference type="GO" id="GO:0000049">
    <property type="term" value="F:tRNA binding"/>
    <property type="evidence" value="ECO:0007669"/>
    <property type="project" value="TreeGrafter"/>
</dbReference>
<dbReference type="PANTHER" id="PTHR46173">
    <property type="entry name" value="CCA TRNA NUCLEOTIDYLTRANSFERASE 1, MITOCHONDRIAL"/>
    <property type="match status" value="1"/>
</dbReference>
<dbReference type="SUPFAM" id="SSF81301">
    <property type="entry name" value="Nucleotidyltransferase"/>
    <property type="match status" value="1"/>
</dbReference>
<dbReference type="Pfam" id="PF13735">
    <property type="entry name" value="tRNA_NucTran2_2"/>
    <property type="match status" value="1"/>
</dbReference>
<dbReference type="NCBIfam" id="TIGR00277">
    <property type="entry name" value="HDIG"/>
    <property type="match status" value="1"/>
</dbReference>
<dbReference type="Proteomes" id="UP000178985">
    <property type="component" value="Unassembled WGS sequence"/>
</dbReference>
<organism evidence="11 12">
    <name type="scientific">Candidatus Nomurabacteria bacterium RIFCSPHIGHO2_01_FULL_40_20</name>
    <dbReference type="NCBI Taxonomy" id="1801738"/>
    <lineage>
        <taxon>Bacteria</taxon>
        <taxon>Candidatus Nomuraibacteriota</taxon>
    </lineage>
</organism>
<comment type="cofactor">
    <cofactor evidence="1">
        <name>Mg(2+)</name>
        <dbReference type="ChEBI" id="CHEBI:18420"/>
    </cofactor>
</comment>
<dbReference type="GO" id="GO:0046872">
    <property type="term" value="F:metal ion binding"/>
    <property type="evidence" value="ECO:0007669"/>
    <property type="project" value="UniProtKB-KW"/>
</dbReference>
<dbReference type="Gene3D" id="3.30.460.10">
    <property type="entry name" value="Beta Polymerase, domain 2"/>
    <property type="match status" value="1"/>
</dbReference>